<dbReference type="InterPro" id="IPR016181">
    <property type="entry name" value="Acyl_CoA_acyltransferase"/>
</dbReference>
<comment type="caution">
    <text evidence="4">The sequence shown here is derived from an EMBL/GenBank/DDBJ whole genome shotgun (WGS) entry which is preliminary data.</text>
</comment>
<gene>
    <name evidence="4" type="ORF">D7223_19835</name>
</gene>
<dbReference type="AlphaFoldDB" id="A0A3A9ZB31"/>
<proteinExistence type="predicted"/>
<dbReference type="PANTHER" id="PTHR43877:SF2">
    <property type="entry name" value="AMINOALKYLPHOSPHONATE N-ACETYLTRANSFERASE-RELATED"/>
    <property type="match status" value="1"/>
</dbReference>
<sequence>MRTATLDDLEPVIDVHTRARLAYYGAGGLAPEAVRDPAQVREQRTGWTEAIRSPVKRVVCADVDGEIVGVGAMGPPHSPDEDPGSVGQLYQIHVAPGRWGNGVGSTLHAAFVAYLAEASLRTGLLEVWERNARARSFYARHGWKPDGRSRPGPLDAPYVQMRLRVLG</sequence>
<dbReference type="CDD" id="cd04301">
    <property type="entry name" value="NAT_SF"/>
    <property type="match status" value="1"/>
</dbReference>
<dbReference type="PANTHER" id="PTHR43877">
    <property type="entry name" value="AMINOALKYLPHOSPHONATE N-ACETYLTRANSFERASE-RELATED-RELATED"/>
    <property type="match status" value="1"/>
</dbReference>
<keyword evidence="5" id="KW-1185">Reference proteome</keyword>
<keyword evidence="2" id="KW-0012">Acyltransferase</keyword>
<dbReference type="GO" id="GO:0016747">
    <property type="term" value="F:acyltransferase activity, transferring groups other than amino-acyl groups"/>
    <property type="evidence" value="ECO:0007669"/>
    <property type="project" value="InterPro"/>
</dbReference>
<evidence type="ECO:0000256" key="1">
    <source>
        <dbReference type="ARBA" id="ARBA00022679"/>
    </source>
</evidence>
<evidence type="ECO:0000259" key="3">
    <source>
        <dbReference type="PROSITE" id="PS51186"/>
    </source>
</evidence>
<evidence type="ECO:0000256" key="2">
    <source>
        <dbReference type="ARBA" id="ARBA00023315"/>
    </source>
</evidence>
<accession>A0A3A9ZB31</accession>
<organism evidence="4 5">
    <name type="scientific">Micromonospora endolithica</name>
    <dbReference type="NCBI Taxonomy" id="230091"/>
    <lineage>
        <taxon>Bacteria</taxon>
        <taxon>Bacillati</taxon>
        <taxon>Actinomycetota</taxon>
        <taxon>Actinomycetes</taxon>
        <taxon>Micromonosporales</taxon>
        <taxon>Micromonosporaceae</taxon>
        <taxon>Micromonospora</taxon>
    </lineage>
</organism>
<dbReference type="Pfam" id="PF00583">
    <property type="entry name" value="Acetyltransf_1"/>
    <property type="match status" value="1"/>
</dbReference>
<evidence type="ECO:0000313" key="4">
    <source>
        <dbReference type="EMBL" id="RKN44546.1"/>
    </source>
</evidence>
<reference evidence="4 5" key="1">
    <citation type="journal article" date="2004" name="Syst. Appl. Microbiol.">
        <title>Cryptoendolithic actinomycetes from antarctic sandstone rock samples: Micromonospora endolithica sp. nov. and two isolates related to Micromonospora coerulea Jensen 1932.</title>
        <authorList>
            <person name="Hirsch P."/>
            <person name="Mevs U."/>
            <person name="Kroppenstedt R.M."/>
            <person name="Schumann P."/>
            <person name="Stackebrandt E."/>
        </authorList>
    </citation>
    <scope>NUCLEOTIDE SEQUENCE [LARGE SCALE GENOMIC DNA]</scope>
    <source>
        <strain evidence="4 5">JCM 12677</strain>
    </source>
</reference>
<dbReference type="InterPro" id="IPR050832">
    <property type="entry name" value="Bact_Acetyltransf"/>
</dbReference>
<name>A0A3A9ZB31_9ACTN</name>
<dbReference type="EMBL" id="RBAK01000007">
    <property type="protein sequence ID" value="RKN44546.1"/>
    <property type="molecule type" value="Genomic_DNA"/>
</dbReference>
<evidence type="ECO:0000313" key="5">
    <source>
        <dbReference type="Proteomes" id="UP000281726"/>
    </source>
</evidence>
<dbReference type="Gene3D" id="3.40.630.30">
    <property type="match status" value="1"/>
</dbReference>
<dbReference type="OrthoDB" id="5243635at2"/>
<dbReference type="InterPro" id="IPR000182">
    <property type="entry name" value="GNAT_dom"/>
</dbReference>
<keyword evidence="1 4" id="KW-0808">Transferase</keyword>
<protein>
    <submittedName>
        <fullName evidence="4">GNAT family N-acetyltransferase</fullName>
    </submittedName>
</protein>
<dbReference type="PROSITE" id="PS51186">
    <property type="entry name" value="GNAT"/>
    <property type="match status" value="1"/>
</dbReference>
<dbReference type="Proteomes" id="UP000281726">
    <property type="component" value="Unassembled WGS sequence"/>
</dbReference>
<dbReference type="SUPFAM" id="SSF55729">
    <property type="entry name" value="Acyl-CoA N-acyltransferases (Nat)"/>
    <property type="match status" value="1"/>
</dbReference>
<feature type="domain" description="N-acetyltransferase" evidence="3">
    <location>
        <begin position="1"/>
        <end position="164"/>
    </location>
</feature>